<dbReference type="EMBL" id="JAJEQR010000037">
    <property type="protein sequence ID" value="MCC2231722.1"/>
    <property type="molecule type" value="Genomic_DNA"/>
</dbReference>
<name>A0AAE3EB41_9FIRM</name>
<dbReference type="InterPro" id="IPR000835">
    <property type="entry name" value="HTH_MarR-typ"/>
</dbReference>
<dbReference type="InterPro" id="IPR036388">
    <property type="entry name" value="WH-like_DNA-bd_sf"/>
</dbReference>
<dbReference type="GO" id="GO:0003700">
    <property type="term" value="F:DNA-binding transcription factor activity"/>
    <property type="evidence" value="ECO:0007669"/>
    <property type="project" value="InterPro"/>
</dbReference>
<dbReference type="Pfam" id="PF12802">
    <property type="entry name" value="MarR_2"/>
    <property type="match status" value="1"/>
</dbReference>
<evidence type="ECO:0000256" key="1">
    <source>
        <dbReference type="ARBA" id="ARBA00023015"/>
    </source>
</evidence>
<keyword evidence="3" id="KW-0804">Transcription</keyword>
<gene>
    <name evidence="5" type="ORF">LKD81_12060</name>
</gene>
<organism evidence="5 6">
    <name type="scientific">Hominifimenecus microfluidus</name>
    <dbReference type="NCBI Taxonomy" id="2885348"/>
    <lineage>
        <taxon>Bacteria</taxon>
        <taxon>Bacillati</taxon>
        <taxon>Bacillota</taxon>
        <taxon>Clostridia</taxon>
        <taxon>Lachnospirales</taxon>
        <taxon>Lachnospiraceae</taxon>
        <taxon>Hominifimenecus</taxon>
    </lineage>
</organism>
<evidence type="ECO:0000313" key="6">
    <source>
        <dbReference type="Proteomes" id="UP001198182"/>
    </source>
</evidence>
<evidence type="ECO:0000259" key="4">
    <source>
        <dbReference type="PROSITE" id="PS50995"/>
    </source>
</evidence>
<dbReference type="SUPFAM" id="SSF46785">
    <property type="entry name" value="Winged helix' DNA-binding domain"/>
    <property type="match status" value="1"/>
</dbReference>
<dbReference type="PANTHER" id="PTHR42756">
    <property type="entry name" value="TRANSCRIPTIONAL REGULATOR, MARR"/>
    <property type="match status" value="1"/>
</dbReference>
<sequence>MDAISPSEFLTISKKFLHIYESYCAPICEKYQLKQNELDILLFIGNNPEFNTARDVCEIRKIKKGIASVMIENLVERGYLRREADPKDRRIQRLILTEPCKPVVEDGRRRQKDFFDAVHSGLTLEELLTYQKLSDKIRLQIIKMEGELE</sequence>
<accession>A0AAE3EB41</accession>
<dbReference type="SMART" id="SM00347">
    <property type="entry name" value="HTH_MARR"/>
    <property type="match status" value="1"/>
</dbReference>
<dbReference type="PRINTS" id="PR00598">
    <property type="entry name" value="HTHMARR"/>
</dbReference>
<keyword evidence="1" id="KW-0805">Transcription regulation</keyword>
<dbReference type="GO" id="GO:0003677">
    <property type="term" value="F:DNA binding"/>
    <property type="evidence" value="ECO:0007669"/>
    <property type="project" value="UniProtKB-KW"/>
</dbReference>
<dbReference type="PROSITE" id="PS50995">
    <property type="entry name" value="HTH_MARR_2"/>
    <property type="match status" value="1"/>
</dbReference>
<feature type="domain" description="HTH marR-type" evidence="4">
    <location>
        <begin position="1"/>
        <end position="139"/>
    </location>
</feature>
<dbReference type="RefSeq" id="WP_308454241.1">
    <property type="nucleotide sequence ID" value="NZ_JAJEQR010000037.1"/>
</dbReference>
<keyword evidence="2" id="KW-0238">DNA-binding</keyword>
<dbReference type="InterPro" id="IPR036390">
    <property type="entry name" value="WH_DNA-bd_sf"/>
</dbReference>
<keyword evidence="6" id="KW-1185">Reference proteome</keyword>
<protein>
    <submittedName>
        <fullName evidence="5">MarR family transcriptional regulator</fullName>
    </submittedName>
</protein>
<evidence type="ECO:0000313" key="5">
    <source>
        <dbReference type="EMBL" id="MCC2231722.1"/>
    </source>
</evidence>
<comment type="caution">
    <text evidence="5">The sequence shown here is derived from an EMBL/GenBank/DDBJ whole genome shotgun (WGS) entry which is preliminary data.</text>
</comment>
<dbReference type="Gene3D" id="1.10.10.10">
    <property type="entry name" value="Winged helix-like DNA-binding domain superfamily/Winged helix DNA-binding domain"/>
    <property type="match status" value="1"/>
</dbReference>
<reference evidence="5" key="1">
    <citation type="submission" date="2021-10" db="EMBL/GenBank/DDBJ databases">
        <title>Anaerobic single-cell dispensing facilitates the cultivation of human gut bacteria.</title>
        <authorList>
            <person name="Afrizal A."/>
        </authorList>
    </citation>
    <scope>NUCLEOTIDE SEQUENCE</scope>
    <source>
        <strain evidence="5">CLA-AA-H215</strain>
    </source>
</reference>
<dbReference type="Proteomes" id="UP001198182">
    <property type="component" value="Unassembled WGS sequence"/>
</dbReference>
<proteinExistence type="predicted"/>
<dbReference type="AlphaFoldDB" id="A0AAE3EB41"/>
<dbReference type="PANTHER" id="PTHR42756:SF1">
    <property type="entry name" value="TRANSCRIPTIONAL REPRESSOR OF EMRAB OPERON"/>
    <property type="match status" value="1"/>
</dbReference>
<evidence type="ECO:0000256" key="3">
    <source>
        <dbReference type="ARBA" id="ARBA00023163"/>
    </source>
</evidence>
<evidence type="ECO:0000256" key="2">
    <source>
        <dbReference type="ARBA" id="ARBA00023125"/>
    </source>
</evidence>